<gene>
    <name evidence="3" type="ORF">P0408G07.38</name>
    <name evidence="2" type="ORF">P0434C04.17</name>
</gene>
<feature type="compositionally biased region" description="Basic residues" evidence="1">
    <location>
        <begin position="103"/>
        <end position="115"/>
    </location>
</feature>
<protein>
    <submittedName>
        <fullName evidence="3">Uncharacterized protein</fullName>
    </submittedName>
</protein>
<feature type="compositionally biased region" description="Pro residues" evidence="1">
    <location>
        <begin position="296"/>
        <end position="313"/>
    </location>
</feature>
<feature type="region of interest" description="Disordered" evidence="1">
    <location>
        <begin position="103"/>
        <end position="169"/>
    </location>
</feature>
<feature type="region of interest" description="Disordered" evidence="1">
    <location>
        <begin position="185"/>
        <end position="251"/>
    </location>
</feature>
<dbReference type="EMBL" id="AP003346">
    <property type="protein sequence ID" value="BAD82129.1"/>
    <property type="molecule type" value="Genomic_DNA"/>
</dbReference>
<reference evidence="4" key="3">
    <citation type="journal article" date="2008" name="Nucleic Acids Res.">
        <title>The rice annotation project database (RAP-DB): 2008 update.</title>
        <authorList>
            <consortium name="The rice annotation project (RAP)"/>
        </authorList>
    </citation>
    <scope>GENOME REANNOTATION</scope>
    <source>
        <strain evidence="4">cv. Nipponbare</strain>
    </source>
</reference>
<evidence type="ECO:0000313" key="4">
    <source>
        <dbReference type="Proteomes" id="UP000000763"/>
    </source>
</evidence>
<evidence type="ECO:0000313" key="2">
    <source>
        <dbReference type="EMBL" id="BAD82129.1"/>
    </source>
</evidence>
<dbReference type="Proteomes" id="UP000000763">
    <property type="component" value="Chromosome 1"/>
</dbReference>
<evidence type="ECO:0000313" key="3">
    <source>
        <dbReference type="EMBL" id="BAD82244.1"/>
    </source>
</evidence>
<feature type="region of interest" description="Disordered" evidence="1">
    <location>
        <begin position="293"/>
        <end position="373"/>
    </location>
</feature>
<accession>Q5N8G2</accession>
<reference evidence="4" key="2">
    <citation type="journal article" date="2005" name="Nature">
        <title>The map-based sequence of the rice genome.</title>
        <authorList>
            <consortium name="International rice genome sequencing project (IRGSP)"/>
            <person name="Matsumoto T."/>
            <person name="Wu J."/>
            <person name="Kanamori H."/>
            <person name="Katayose Y."/>
            <person name="Fujisawa M."/>
            <person name="Namiki N."/>
            <person name="Mizuno H."/>
            <person name="Yamamoto K."/>
            <person name="Antonio B.A."/>
            <person name="Baba T."/>
            <person name="Sakata K."/>
            <person name="Nagamura Y."/>
            <person name="Aoki H."/>
            <person name="Arikawa K."/>
            <person name="Arita K."/>
            <person name="Bito T."/>
            <person name="Chiden Y."/>
            <person name="Fujitsuka N."/>
            <person name="Fukunaka R."/>
            <person name="Hamada M."/>
            <person name="Harada C."/>
            <person name="Hayashi A."/>
            <person name="Hijishita S."/>
            <person name="Honda M."/>
            <person name="Hosokawa S."/>
            <person name="Ichikawa Y."/>
            <person name="Idonuma A."/>
            <person name="Iijima M."/>
            <person name="Ikeda M."/>
            <person name="Ikeno M."/>
            <person name="Ito K."/>
            <person name="Ito S."/>
            <person name="Ito T."/>
            <person name="Ito Y."/>
            <person name="Ito Y."/>
            <person name="Iwabuchi A."/>
            <person name="Kamiya K."/>
            <person name="Karasawa W."/>
            <person name="Kurita K."/>
            <person name="Katagiri S."/>
            <person name="Kikuta A."/>
            <person name="Kobayashi H."/>
            <person name="Kobayashi N."/>
            <person name="Machita K."/>
            <person name="Maehara T."/>
            <person name="Masukawa M."/>
            <person name="Mizubayashi T."/>
            <person name="Mukai Y."/>
            <person name="Nagasaki H."/>
            <person name="Nagata Y."/>
            <person name="Naito S."/>
            <person name="Nakashima M."/>
            <person name="Nakama Y."/>
            <person name="Nakamichi Y."/>
            <person name="Nakamura M."/>
            <person name="Meguro A."/>
            <person name="Negishi M."/>
            <person name="Ohta I."/>
            <person name="Ohta T."/>
            <person name="Okamoto M."/>
            <person name="Ono N."/>
            <person name="Saji S."/>
            <person name="Sakaguchi M."/>
            <person name="Sakai K."/>
            <person name="Shibata M."/>
            <person name="Shimokawa T."/>
            <person name="Song J."/>
            <person name="Takazaki Y."/>
            <person name="Terasawa K."/>
            <person name="Tsugane M."/>
            <person name="Tsuji K."/>
            <person name="Ueda S."/>
            <person name="Waki K."/>
            <person name="Yamagata H."/>
            <person name="Yamamoto M."/>
            <person name="Yamamoto S."/>
            <person name="Yamane H."/>
            <person name="Yoshiki S."/>
            <person name="Yoshihara R."/>
            <person name="Yukawa K."/>
            <person name="Zhong H."/>
            <person name="Yano M."/>
            <person name="Yuan Q."/>
            <person name="Ouyang S."/>
            <person name="Liu J."/>
            <person name="Jones K.M."/>
            <person name="Gansberger K."/>
            <person name="Moffat K."/>
            <person name="Hill J."/>
            <person name="Bera J."/>
            <person name="Fadrosh D."/>
            <person name="Jin S."/>
            <person name="Johri S."/>
            <person name="Kim M."/>
            <person name="Overton L."/>
            <person name="Reardon M."/>
            <person name="Tsitrin T."/>
            <person name="Vuong H."/>
            <person name="Weaver B."/>
            <person name="Ciecko A."/>
            <person name="Tallon L."/>
            <person name="Jackson J."/>
            <person name="Pai G."/>
            <person name="Aken S.V."/>
            <person name="Utterback T."/>
            <person name="Reidmuller S."/>
            <person name="Feldblyum T."/>
            <person name="Hsiao J."/>
            <person name="Zismann V."/>
            <person name="Iobst S."/>
            <person name="de Vazeille A.R."/>
            <person name="Buell C.R."/>
            <person name="Ying K."/>
            <person name="Li Y."/>
            <person name="Lu T."/>
            <person name="Huang Y."/>
            <person name="Zhao Q."/>
            <person name="Feng Q."/>
            <person name="Zhang L."/>
            <person name="Zhu J."/>
            <person name="Weng Q."/>
            <person name="Mu J."/>
            <person name="Lu Y."/>
            <person name="Fan D."/>
            <person name="Liu Y."/>
            <person name="Guan J."/>
            <person name="Zhang Y."/>
            <person name="Yu S."/>
            <person name="Liu X."/>
            <person name="Zhang Y."/>
            <person name="Hong G."/>
            <person name="Han B."/>
            <person name="Choisne N."/>
            <person name="Demange N."/>
            <person name="Orjeda G."/>
            <person name="Samain S."/>
            <person name="Cattolico L."/>
            <person name="Pelletier E."/>
            <person name="Couloux A."/>
            <person name="Segurens B."/>
            <person name="Wincker P."/>
            <person name="D'Hont A."/>
            <person name="Scarpelli C."/>
            <person name="Weissenbach J."/>
            <person name="Salanoubat M."/>
            <person name="Quetier F."/>
            <person name="Yu Y."/>
            <person name="Kim H.R."/>
            <person name="Rambo T."/>
            <person name="Currie J."/>
            <person name="Collura K."/>
            <person name="Luo M."/>
            <person name="Yang T."/>
            <person name="Ammiraju J.S.S."/>
            <person name="Engler F."/>
            <person name="Soderlund C."/>
            <person name="Wing R.A."/>
            <person name="Palmer L.E."/>
            <person name="de la Bastide M."/>
            <person name="Spiegel L."/>
            <person name="Nascimento L."/>
            <person name="Zutavern T."/>
            <person name="O'Shaughnessy A."/>
            <person name="Dike S."/>
            <person name="Dedhia N."/>
            <person name="Preston R."/>
            <person name="Balija V."/>
            <person name="McCombie W.R."/>
            <person name="Chow T."/>
            <person name="Chen H."/>
            <person name="Chung M."/>
            <person name="Chen C."/>
            <person name="Shaw J."/>
            <person name="Wu H."/>
            <person name="Hsiao K."/>
            <person name="Chao Y."/>
            <person name="Chu M."/>
            <person name="Cheng C."/>
            <person name="Hour A."/>
            <person name="Lee P."/>
            <person name="Lin S."/>
            <person name="Lin Y."/>
            <person name="Liou J."/>
            <person name="Liu S."/>
            <person name="Hsing Y."/>
            <person name="Raghuvanshi S."/>
            <person name="Mohanty A."/>
            <person name="Bharti A.K."/>
            <person name="Gaur A."/>
            <person name="Gupta V."/>
            <person name="Kumar D."/>
            <person name="Ravi V."/>
            <person name="Vij S."/>
            <person name="Kapur A."/>
            <person name="Khurana P."/>
            <person name="Khurana P."/>
            <person name="Khurana J.P."/>
            <person name="Tyagi A.K."/>
            <person name="Gaikwad K."/>
            <person name="Singh A."/>
            <person name="Dalal V."/>
            <person name="Srivastava S."/>
            <person name="Dixit A."/>
            <person name="Pal A.K."/>
            <person name="Ghazi I.A."/>
            <person name="Yadav M."/>
            <person name="Pandit A."/>
            <person name="Bhargava A."/>
            <person name="Sureshbabu K."/>
            <person name="Batra K."/>
            <person name="Sharma T.R."/>
            <person name="Mohapatra T."/>
            <person name="Singh N.K."/>
            <person name="Messing J."/>
            <person name="Nelson A.B."/>
            <person name="Fuks G."/>
            <person name="Kavchok S."/>
            <person name="Keizer G."/>
            <person name="Linton E."/>
            <person name="Llaca V."/>
            <person name="Song R."/>
            <person name="Tanyolac B."/>
            <person name="Young S."/>
            <person name="Ho-Il K."/>
            <person name="Hahn J.H."/>
            <person name="Sangsakoo G."/>
            <person name="Vanavichit A."/>
            <person name="de Mattos Luiz.A.T."/>
            <person name="Zimmer P.D."/>
            <person name="Malone G."/>
            <person name="Dellagostin O."/>
            <person name="de Oliveira A.C."/>
            <person name="Bevan M."/>
            <person name="Bancroft I."/>
            <person name="Minx P."/>
            <person name="Cordum H."/>
            <person name="Wilson R."/>
            <person name="Cheng Z."/>
            <person name="Jin W."/>
            <person name="Jiang J."/>
            <person name="Leong S.A."/>
            <person name="Iwama H."/>
            <person name="Gojobori T."/>
            <person name="Itoh T."/>
            <person name="Niimura Y."/>
            <person name="Fujii Y."/>
            <person name="Habara T."/>
            <person name="Sakai H."/>
            <person name="Sato Y."/>
            <person name="Wilson G."/>
            <person name="Kumar K."/>
            <person name="McCouch S."/>
            <person name="Juretic N."/>
            <person name="Hoen D."/>
            <person name="Wright S."/>
            <person name="Bruskiewich R."/>
            <person name="Bureau T."/>
            <person name="Miyao A."/>
            <person name="Hirochika H."/>
            <person name="Nishikawa T."/>
            <person name="Kadowaki K."/>
            <person name="Sugiura M."/>
            <person name="Burr B."/>
            <person name="Sasaki T."/>
        </authorList>
    </citation>
    <scope>NUCLEOTIDE SEQUENCE [LARGE SCALE GENOMIC DNA]</scope>
    <source>
        <strain evidence="4">cv. Nipponbare</strain>
    </source>
</reference>
<organism evidence="3">
    <name type="scientific">Oryza sativa subsp. japonica</name>
    <name type="common">Rice</name>
    <dbReference type="NCBI Taxonomy" id="39947"/>
    <lineage>
        <taxon>Eukaryota</taxon>
        <taxon>Viridiplantae</taxon>
        <taxon>Streptophyta</taxon>
        <taxon>Embryophyta</taxon>
        <taxon>Tracheophyta</taxon>
        <taxon>Spermatophyta</taxon>
        <taxon>Magnoliopsida</taxon>
        <taxon>Liliopsida</taxon>
        <taxon>Poales</taxon>
        <taxon>Poaceae</taxon>
        <taxon>BOP clade</taxon>
        <taxon>Oryzoideae</taxon>
        <taxon>Oryzeae</taxon>
        <taxon>Oryzinae</taxon>
        <taxon>Oryza</taxon>
        <taxon>Oryza sativa</taxon>
    </lineage>
</organism>
<feature type="compositionally biased region" description="Pro residues" evidence="1">
    <location>
        <begin position="117"/>
        <end position="143"/>
    </location>
</feature>
<dbReference type="AlphaFoldDB" id="Q5N8G2"/>
<feature type="compositionally biased region" description="Pro residues" evidence="1">
    <location>
        <begin position="205"/>
        <end position="238"/>
    </location>
</feature>
<reference evidence="3" key="1">
    <citation type="journal article" date="2002" name="Nature">
        <title>The genome sequence and structure of rice chromosome 1.</title>
        <authorList>
            <person name="Sasaki T."/>
            <person name="Matsumoto T."/>
            <person name="Yamamoto K."/>
            <person name="Sakata K."/>
            <person name="Baba T."/>
            <person name="Katayose Y."/>
            <person name="Wu J."/>
            <person name="Niimura Y."/>
            <person name="Cheng Z."/>
            <person name="Nagamura Y."/>
            <person name="Antonio B.A."/>
            <person name="Kanamori H."/>
            <person name="Hosokawa S."/>
            <person name="Masukawa M."/>
            <person name="Arikawa K."/>
            <person name="Chiden Y."/>
            <person name="Hayashi M."/>
            <person name="Okamoto M."/>
            <person name="Ando T."/>
            <person name="Aoki H."/>
            <person name="Arita K."/>
            <person name="Hamada M."/>
            <person name="Harada C."/>
            <person name="Hijishita S."/>
            <person name="Honda M."/>
            <person name="Ichikawa Y."/>
            <person name="Idonuma A."/>
            <person name="Iijima M."/>
            <person name="Ikeda M."/>
            <person name="Ikeno M."/>
            <person name="Itoh S."/>
            <person name="Itoh T."/>
            <person name="Itoh Y."/>
            <person name="Itoh Y."/>
            <person name="Iwabuchi A."/>
            <person name="Kamiya K."/>
            <person name="Karasawa W."/>
            <person name="Katagiri S."/>
            <person name="Kikuta A."/>
            <person name="Kobayashi N."/>
            <person name="Kono I."/>
            <person name="Machita K."/>
            <person name="Maehara T."/>
            <person name="Mizuno H."/>
            <person name="Mizubayashi T."/>
            <person name="Mukai Y."/>
            <person name="Nagasaki H."/>
            <person name="Nakashima M."/>
            <person name="Nakama Y."/>
            <person name="Nakamichi Y."/>
            <person name="Nakamura M."/>
            <person name="Namiki N."/>
            <person name="Negishi M."/>
            <person name="Ohta I."/>
            <person name="Ono N."/>
            <person name="Saji S."/>
            <person name="Sakai K."/>
            <person name="Shibata M."/>
            <person name="Shimokawa T."/>
            <person name="Shomura A."/>
            <person name="Song J."/>
            <person name="Takazaki Y."/>
            <person name="Terasawa K."/>
            <person name="Tsuji K."/>
            <person name="Waki K."/>
            <person name="Yamagata H."/>
            <person name="Yamane H."/>
            <person name="Yoshiki S."/>
            <person name="Yoshihara R."/>
            <person name="Yukawa K."/>
            <person name="Zhong H."/>
            <person name="Iwama H."/>
            <person name="Endo T."/>
            <person name="Ito H."/>
            <person name="Hahn J.H."/>
            <person name="Kim H.I."/>
            <person name="Eun M.Y."/>
            <person name="Yano M."/>
            <person name="Jiang J."/>
            <person name="Gojobori T."/>
        </authorList>
    </citation>
    <scope>NUCLEOTIDE SEQUENCE</scope>
</reference>
<dbReference type="Proteomes" id="UP000817658">
    <property type="component" value="Chromosome 1"/>
</dbReference>
<name>Q5N8G2_ORYSJ</name>
<proteinExistence type="predicted"/>
<sequence length="373" mass="39795">MVATGGTERRRQKVVDVCALAESQDWAFARQPPLRSETARQRPQEGELNIVVGPAKAGLGFHSPLITCESTADAPMLHHHSNSTDMWGPCTDAPRRPAFMRRRTRHTHQQLHHAPRSPLPPPAAPLAPSRPPPPDAPLAPVRPPSIGRASRAKPASISAARASRAEPASTAIGCASLRQAGLDLSSKRRHAGPMQPSTTPLASRPRPPCLLPPQARSPPPGLLPPQPRSPPCLLPPPSQSHHRQPPTAAAAVVVGGRHPATAAASCCRRRQPPSPTAAAPPLSAITISSYCRRQLLPPPPSADAIEPPPPPLPIAIASQADHRPAAHHRRRRQAPLPTPPPVDAVAGHHPTRSRRIWRSPPSSPHLRPPSLHL</sequence>
<feature type="compositionally biased region" description="Low complexity" evidence="1">
    <location>
        <begin position="144"/>
        <end position="169"/>
    </location>
</feature>
<evidence type="ECO:0000256" key="1">
    <source>
        <dbReference type="SAM" id="MobiDB-lite"/>
    </source>
</evidence>
<dbReference type="EMBL" id="AP003379">
    <property type="protein sequence ID" value="BAD82244.1"/>
    <property type="molecule type" value="Genomic_DNA"/>
</dbReference>